<dbReference type="SUPFAM" id="SSF46785">
    <property type="entry name" value="Winged helix' DNA-binding domain"/>
    <property type="match status" value="1"/>
</dbReference>
<keyword evidence="2" id="KW-0238">DNA-binding</keyword>
<gene>
    <name evidence="5" type="ORF">HH303_02400</name>
</gene>
<dbReference type="Gene3D" id="1.10.10.10">
    <property type="entry name" value="Winged helix-like DNA-binding domain superfamily/Winged helix DNA-binding domain"/>
    <property type="match status" value="1"/>
</dbReference>
<dbReference type="InterPro" id="IPR011711">
    <property type="entry name" value="GntR_C"/>
</dbReference>
<sequence length="223" mass="25010">MTGQLANTVETAYEYLRDRVVTFRVKPGERLNESEIAATLTMSRAPIREALNRLIADGLVSFEPRRGFFCRRLSISEMAELYAVRYDLESGALRQSLAAADGGAISAFVQKWRFAGAMRPSDDIDAFVTADEAFHLELAALAGNAARLKFLENINNRIRFVRRINLETRDGALDEHHDLLDAVDTRDATAAQQILRNHLDRSAEEVRDQVQQAIARIYADDVA</sequence>
<dbReference type="AlphaFoldDB" id="A0A7Y0HEV4"/>
<reference evidence="5 6" key="1">
    <citation type="submission" date="2020-04" db="EMBL/GenBank/DDBJ databases">
        <title>Rhodospirillaceae bacterium KN72 isolated from deep sea.</title>
        <authorList>
            <person name="Zhang D.-C."/>
        </authorList>
    </citation>
    <scope>NUCLEOTIDE SEQUENCE [LARGE SCALE GENOMIC DNA]</scope>
    <source>
        <strain evidence="5 6">KN72</strain>
    </source>
</reference>
<dbReference type="SMART" id="SM00345">
    <property type="entry name" value="HTH_GNTR"/>
    <property type="match status" value="1"/>
</dbReference>
<dbReference type="GO" id="GO:0003700">
    <property type="term" value="F:DNA-binding transcription factor activity"/>
    <property type="evidence" value="ECO:0007669"/>
    <property type="project" value="InterPro"/>
</dbReference>
<dbReference type="PROSITE" id="PS50949">
    <property type="entry name" value="HTH_GNTR"/>
    <property type="match status" value="1"/>
</dbReference>
<dbReference type="InterPro" id="IPR008920">
    <property type="entry name" value="TF_FadR/GntR_C"/>
</dbReference>
<organism evidence="5 6">
    <name type="scientific">Pacificispira spongiicola</name>
    <dbReference type="NCBI Taxonomy" id="2729598"/>
    <lineage>
        <taxon>Bacteria</taxon>
        <taxon>Pseudomonadati</taxon>
        <taxon>Pseudomonadota</taxon>
        <taxon>Alphaproteobacteria</taxon>
        <taxon>Rhodospirillales</taxon>
        <taxon>Rhodospirillaceae</taxon>
        <taxon>Pacificispira</taxon>
    </lineage>
</organism>
<keyword evidence="3" id="KW-0804">Transcription</keyword>
<evidence type="ECO:0000313" key="6">
    <source>
        <dbReference type="Proteomes" id="UP000539372"/>
    </source>
</evidence>
<feature type="domain" description="HTH gntR-type" evidence="4">
    <location>
        <begin position="6"/>
        <end position="73"/>
    </location>
</feature>
<dbReference type="Pfam" id="PF07729">
    <property type="entry name" value="FCD"/>
    <property type="match status" value="1"/>
</dbReference>
<dbReference type="SUPFAM" id="SSF48008">
    <property type="entry name" value="GntR ligand-binding domain-like"/>
    <property type="match status" value="1"/>
</dbReference>
<evidence type="ECO:0000256" key="2">
    <source>
        <dbReference type="ARBA" id="ARBA00023125"/>
    </source>
</evidence>
<dbReference type="SMART" id="SM00895">
    <property type="entry name" value="FCD"/>
    <property type="match status" value="1"/>
</dbReference>
<dbReference type="CDD" id="cd07377">
    <property type="entry name" value="WHTH_GntR"/>
    <property type="match status" value="1"/>
</dbReference>
<dbReference type="EMBL" id="JABBNT010000001">
    <property type="protein sequence ID" value="NMM43312.1"/>
    <property type="molecule type" value="Genomic_DNA"/>
</dbReference>
<evidence type="ECO:0000256" key="1">
    <source>
        <dbReference type="ARBA" id="ARBA00023015"/>
    </source>
</evidence>
<proteinExistence type="predicted"/>
<comment type="caution">
    <text evidence="5">The sequence shown here is derived from an EMBL/GenBank/DDBJ whole genome shotgun (WGS) entry which is preliminary data.</text>
</comment>
<dbReference type="GO" id="GO:0003677">
    <property type="term" value="F:DNA binding"/>
    <property type="evidence" value="ECO:0007669"/>
    <property type="project" value="UniProtKB-KW"/>
</dbReference>
<dbReference type="Gene3D" id="1.20.120.530">
    <property type="entry name" value="GntR ligand-binding domain-like"/>
    <property type="match status" value="1"/>
</dbReference>
<keyword evidence="1" id="KW-0805">Transcription regulation</keyword>
<dbReference type="InterPro" id="IPR036390">
    <property type="entry name" value="WH_DNA-bd_sf"/>
</dbReference>
<dbReference type="InterPro" id="IPR036388">
    <property type="entry name" value="WH-like_DNA-bd_sf"/>
</dbReference>
<name>A0A7Y0HEV4_9PROT</name>
<dbReference type="Pfam" id="PF00392">
    <property type="entry name" value="GntR"/>
    <property type="match status" value="1"/>
</dbReference>
<evidence type="ECO:0000259" key="4">
    <source>
        <dbReference type="PROSITE" id="PS50949"/>
    </source>
</evidence>
<protein>
    <submittedName>
        <fullName evidence="5">GntR family transcriptional regulator</fullName>
    </submittedName>
</protein>
<dbReference type="PANTHER" id="PTHR43537:SF45">
    <property type="entry name" value="GNTR FAMILY REGULATORY PROTEIN"/>
    <property type="match status" value="1"/>
</dbReference>
<evidence type="ECO:0000313" key="5">
    <source>
        <dbReference type="EMBL" id="NMM43312.1"/>
    </source>
</evidence>
<dbReference type="InterPro" id="IPR000524">
    <property type="entry name" value="Tscrpt_reg_HTH_GntR"/>
</dbReference>
<accession>A0A7Y0HEV4</accession>
<keyword evidence="6" id="KW-1185">Reference proteome</keyword>
<dbReference type="Proteomes" id="UP000539372">
    <property type="component" value="Unassembled WGS sequence"/>
</dbReference>
<evidence type="ECO:0000256" key="3">
    <source>
        <dbReference type="ARBA" id="ARBA00023163"/>
    </source>
</evidence>
<dbReference type="RefSeq" id="WP_169623599.1">
    <property type="nucleotide sequence ID" value="NZ_JABBNT010000001.1"/>
</dbReference>
<dbReference type="PANTHER" id="PTHR43537">
    <property type="entry name" value="TRANSCRIPTIONAL REGULATOR, GNTR FAMILY"/>
    <property type="match status" value="1"/>
</dbReference>